<organism evidence="2 3">
    <name type="scientific">Purpureocillium lilacinum</name>
    <name type="common">Paecilomyces lilacinus</name>
    <dbReference type="NCBI Taxonomy" id="33203"/>
    <lineage>
        <taxon>Eukaryota</taxon>
        <taxon>Fungi</taxon>
        <taxon>Dikarya</taxon>
        <taxon>Ascomycota</taxon>
        <taxon>Pezizomycotina</taxon>
        <taxon>Sordariomycetes</taxon>
        <taxon>Hypocreomycetidae</taxon>
        <taxon>Hypocreales</taxon>
        <taxon>Ophiocordycipitaceae</taxon>
        <taxon>Purpureocillium</taxon>
    </lineage>
</organism>
<comment type="caution">
    <text evidence="2">The sequence shown here is derived from an EMBL/GenBank/DDBJ whole genome shotgun (WGS) entry which is preliminary data.</text>
</comment>
<dbReference type="AlphaFoldDB" id="A0A2U3E3L3"/>
<evidence type="ECO:0000313" key="2">
    <source>
        <dbReference type="EMBL" id="PWI69105.1"/>
    </source>
</evidence>
<accession>A0A2U3E3L3</accession>
<evidence type="ECO:0000313" key="3">
    <source>
        <dbReference type="Proteomes" id="UP000245956"/>
    </source>
</evidence>
<feature type="region of interest" description="Disordered" evidence="1">
    <location>
        <begin position="29"/>
        <end position="112"/>
    </location>
</feature>
<name>A0A2U3E3L3_PURLI</name>
<dbReference type="EMBL" id="LCWV01000013">
    <property type="protein sequence ID" value="PWI69105.1"/>
    <property type="molecule type" value="Genomic_DNA"/>
</dbReference>
<evidence type="ECO:0000256" key="1">
    <source>
        <dbReference type="SAM" id="MobiDB-lite"/>
    </source>
</evidence>
<protein>
    <submittedName>
        <fullName evidence="2">Uncharacterized protein</fullName>
    </submittedName>
</protein>
<sequence length="163" mass="17119">MAMAMDEADEKLPGHCLDDILGAWRSQVSPSAPDWARPAVGGARTNGPDGRSTRERPATAARSSIAVAVQRGRQASRPQRAPTTEWRDGARMEASGRGSDGGKRPTPRRGVTCVRLANPPGALGGEQEKAALTWSGHALSVALQTLATGLRPVRPQRKNAGPG</sequence>
<dbReference type="Proteomes" id="UP000245956">
    <property type="component" value="Unassembled WGS sequence"/>
</dbReference>
<gene>
    <name evidence="2" type="ORF">PCL_01490</name>
</gene>
<proteinExistence type="predicted"/>
<reference evidence="2 3" key="1">
    <citation type="journal article" date="2016" name="Front. Microbiol.">
        <title>Genome and transcriptome sequences reveal the specific parasitism of the nematophagous Purpureocillium lilacinum 36-1.</title>
        <authorList>
            <person name="Xie J."/>
            <person name="Li S."/>
            <person name="Mo C."/>
            <person name="Xiao X."/>
            <person name="Peng D."/>
            <person name="Wang G."/>
            <person name="Xiao Y."/>
        </authorList>
    </citation>
    <scope>NUCLEOTIDE SEQUENCE [LARGE SCALE GENOMIC DNA]</scope>
    <source>
        <strain evidence="2 3">36-1</strain>
    </source>
</reference>